<dbReference type="PANTHER" id="PTHR47359">
    <property type="entry name" value="PEPTIDOGLYCAN DL-ENDOPEPTIDASE CWLO"/>
    <property type="match status" value="1"/>
</dbReference>
<proteinExistence type="inferred from homology"/>
<evidence type="ECO:0000313" key="8">
    <source>
        <dbReference type="Proteomes" id="UP000501849"/>
    </source>
</evidence>
<keyword evidence="3" id="KW-0378">Hydrolase</keyword>
<dbReference type="AlphaFoldDB" id="A0A6H0S0C4"/>
<dbReference type="PROSITE" id="PS51935">
    <property type="entry name" value="NLPC_P60"/>
    <property type="match status" value="1"/>
</dbReference>
<evidence type="ECO:0000256" key="3">
    <source>
        <dbReference type="ARBA" id="ARBA00022801"/>
    </source>
</evidence>
<keyword evidence="8" id="KW-1185">Reference proteome</keyword>
<feature type="region of interest" description="Disordered" evidence="5">
    <location>
        <begin position="1"/>
        <end position="80"/>
    </location>
</feature>
<geneLocation type="plasmid" evidence="7 8">
    <name>unnamed1</name>
</geneLocation>
<sequence length="199" mass="19532">MQGAGGGMPGGGQSGGGGGGMPGGGQSGGGGGGSPLSALTSPAASLASAFKPASSMREGSDDEQREAAGLPSGRGGSEAGRKIAEKALTAKGLPYVWGGGNASGPTGGGFDCSGLVQWSYAQAAGAEMPRTTYDQINLGTRINPVDAQPGDLVFSRFSNRGPEHVQIALGGGQVVHAPQSGDVVRIAAMPRDVVVKRIL</sequence>
<evidence type="ECO:0000256" key="4">
    <source>
        <dbReference type="ARBA" id="ARBA00022807"/>
    </source>
</evidence>
<dbReference type="PANTHER" id="PTHR47359:SF3">
    <property type="entry name" value="NLP_P60 DOMAIN-CONTAINING PROTEIN-RELATED"/>
    <property type="match status" value="1"/>
</dbReference>
<organism evidence="7 8">
    <name type="scientific">Mycolicibacterium frederiksbergense</name>
    <dbReference type="NCBI Taxonomy" id="117567"/>
    <lineage>
        <taxon>Bacteria</taxon>
        <taxon>Bacillati</taxon>
        <taxon>Actinomycetota</taxon>
        <taxon>Actinomycetes</taxon>
        <taxon>Mycobacteriales</taxon>
        <taxon>Mycobacteriaceae</taxon>
        <taxon>Mycolicibacterium</taxon>
    </lineage>
</organism>
<dbReference type="KEGG" id="mfre:EXE63_00190"/>
<feature type="compositionally biased region" description="Gly residues" evidence="5">
    <location>
        <begin position="1"/>
        <end position="34"/>
    </location>
</feature>
<evidence type="ECO:0000313" key="7">
    <source>
        <dbReference type="EMBL" id="QIV79775.1"/>
    </source>
</evidence>
<keyword evidence="2" id="KW-0645">Protease</keyword>
<dbReference type="InterPro" id="IPR051794">
    <property type="entry name" value="PG_Endopeptidase_C40"/>
</dbReference>
<dbReference type="GO" id="GO:0008234">
    <property type="term" value="F:cysteine-type peptidase activity"/>
    <property type="evidence" value="ECO:0007669"/>
    <property type="project" value="UniProtKB-KW"/>
</dbReference>
<dbReference type="InterPro" id="IPR000064">
    <property type="entry name" value="NLP_P60_dom"/>
</dbReference>
<evidence type="ECO:0000256" key="2">
    <source>
        <dbReference type="ARBA" id="ARBA00022670"/>
    </source>
</evidence>
<dbReference type="SUPFAM" id="SSF54001">
    <property type="entry name" value="Cysteine proteinases"/>
    <property type="match status" value="1"/>
</dbReference>
<dbReference type="InterPro" id="IPR038765">
    <property type="entry name" value="Papain-like_cys_pep_sf"/>
</dbReference>
<feature type="domain" description="NlpC/P60" evidence="6">
    <location>
        <begin position="77"/>
        <end position="199"/>
    </location>
</feature>
<keyword evidence="4" id="KW-0788">Thiol protease</keyword>
<dbReference type="Pfam" id="PF00877">
    <property type="entry name" value="NLPC_P60"/>
    <property type="match status" value="1"/>
</dbReference>
<dbReference type="GO" id="GO:0006508">
    <property type="term" value="P:proteolysis"/>
    <property type="evidence" value="ECO:0007669"/>
    <property type="project" value="UniProtKB-KW"/>
</dbReference>
<dbReference type="Gene3D" id="3.90.1720.10">
    <property type="entry name" value="endopeptidase domain like (from Nostoc punctiforme)"/>
    <property type="match status" value="1"/>
</dbReference>
<evidence type="ECO:0000256" key="1">
    <source>
        <dbReference type="ARBA" id="ARBA00007074"/>
    </source>
</evidence>
<keyword evidence="7" id="KW-0614">Plasmid</keyword>
<evidence type="ECO:0000256" key="5">
    <source>
        <dbReference type="SAM" id="MobiDB-lite"/>
    </source>
</evidence>
<comment type="similarity">
    <text evidence="1">Belongs to the peptidase C40 family.</text>
</comment>
<gene>
    <name evidence="7" type="ORF">EXE63_00190</name>
</gene>
<evidence type="ECO:0000259" key="6">
    <source>
        <dbReference type="PROSITE" id="PS51935"/>
    </source>
</evidence>
<protein>
    <submittedName>
        <fullName evidence="7">NlpC/P60 family protein</fullName>
    </submittedName>
</protein>
<dbReference type="EMBL" id="CP038797">
    <property type="protein sequence ID" value="QIV79775.1"/>
    <property type="molecule type" value="Genomic_DNA"/>
</dbReference>
<dbReference type="Proteomes" id="UP000501849">
    <property type="component" value="Plasmid unnamed1"/>
</dbReference>
<name>A0A6H0S0C4_9MYCO</name>
<accession>A0A6H0S0C4</accession>
<feature type="compositionally biased region" description="Low complexity" evidence="5">
    <location>
        <begin position="35"/>
        <end position="49"/>
    </location>
</feature>
<reference evidence="7 8" key="1">
    <citation type="submission" date="2019-04" db="EMBL/GenBank/DDBJ databases">
        <title>Draft, Whole-Genome Sequence of the Anthracene-degrading Mycobacterium frederiksbergense LB501T, Isolated from a Polycyclic Aromatic Hydrocarbon (PAH)-Contaminated Soil.</title>
        <authorList>
            <person name="Augelletti F."/>
        </authorList>
    </citation>
    <scope>NUCLEOTIDE SEQUENCE [LARGE SCALE GENOMIC DNA]</scope>
    <source>
        <strain evidence="7 8">LB 501T</strain>
        <plasmid evidence="7 8">unnamed1</plasmid>
    </source>
</reference>